<comment type="caution">
    <text evidence="3">The sequence shown here is derived from an EMBL/GenBank/DDBJ whole genome shotgun (WGS) entry which is preliminary data.</text>
</comment>
<keyword evidence="3" id="KW-0347">Helicase</keyword>
<evidence type="ECO:0000259" key="2">
    <source>
        <dbReference type="Pfam" id="PF00271"/>
    </source>
</evidence>
<dbReference type="InterPro" id="IPR038718">
    <property type="entry name" value="SNF2-like_sf"/>
</dbReference>
<keyword evidence="3" id="KW-0067">ATP-binding</keyword>
<evidence type="ECO:0000313" key="4">
    <source>
        <dbReference type="Proteomes" id="UP000220904"/>
    </source>
</evidence>
<keyword evidence="3" id="KW-0378">Hydrolase</keyword>
<dbReference type="OrthoDB" id="9760715at2"/>
<proteinExistence type="predicted"/>
<dbReference type="Gene3D" id="3.40.50.10810">
    <property type="entry name" value="Tandem AAA-ATPase domain"/>
    <property type="match status" value="1"/>
</dbReference>
<dbReference type="GO" id="GO:0005524">
    <property type="term" value="F:ATP binding"/>
    <property type="evidence" value="ECO:0007669"/>
    <property type="project" value="InterPro"/>
</dbReference>
<dbReference type="RefSeq" id="WP_097791494.1">
    <property type="nucleotide sequence ID" value="NZ_NOUV01000005.1"/>
</dbReference>
<dbReference type="Proteomes" id="UP000220904">
    <property type="component" value="Unassembled WGS sequence"/>
</dbReference>
<dbReference type="InterPro" id="IPR001650">
    <property type="entry name" value="Helicase_C-like"/>
</dbReference>
<dbReference type="Pfam" id="PF00271">
    <property type="entry name" value="Helicase_C"/>
    <property type="match status" value="1"/>
</dbReference>
<reference evidence="3 4" key="1">
    <citation type="journal article" date="2017" name="Front. Microbiol.">
        <title>New Insights into the Diversity of the Genus Faecalibacterium.</title>
        <authorList>
            <person name="Benevides L."/>
            <person name="Burman S."/>
            <person name="Martin R."/>
            <person name="Robert V."/>
            <person name="Thomas M."/>
            <person name="Miquel S."/>
            <person name="Chain F."/>
            <person name="Sokol H."/>
            <person name="Bermudez-Humaran L.G."/>
            <person name="Morrison M."/>
            <person name="Langella P."/>
            <person name="Azevedo V.A."/>
            <person name="Chatel J.M."/>
            <person name="Soares S."/>
        </authorList>
    </citation>
    <scope>NUCLEOTIDE SEQUENCE [LARGE SCALE GENOMIC DNA]</scope>
    <source>
        <strain evidence="3 4">AHMP21</strain>
    </source>
</reference>
<dbReference type="Pfam" id="PF00176">
    <property type="entry name" value="SNF2-rel_dom"/>
    <property type="match status" value="1"/>
</dbReference>
<dbReference type="AlphaFoldDB" id="A0A2A7B922"/>
<dbReference type="GO" id="GO:0004386">
    <property type="term" value="F:helicase activity"/>
    <property type="evidence" value="ECO:0007669"/>
    <property type="project" value="UniProtKB-KW"/>
</dbReference>
<dbReference type="EMBL" id="NOUV01000005">
    <property type="protein sequence ID" value="PDX87831.1"/>
    <property type="molecule type" value="Genomic_DNA"/>
</dbReference>
<dbReference type="Gene3D" id="3.40.50.300">
    <property type="entry name" value="P-loop containing nucleotide triphosphate hydrolases"/>
    <property type="match status" value="1"/>
</dbReference>
<protein>
    <submittedName>
        <fullName evidence="3">Helicase SNF2</fullName>
    </submittedName>
</protein>
<evidence type="ECO:0000313" key="3">
    <source>
        <dbReference type="EMBL" id="PDX87831.1"/>
    </source>
</evidence>
<dbReference type="InterPro" id="IPR027417">
    <property type="entry name" value="P-loop_NTPase"/>
</dbReference>
<sequence length="456" mass="53356">MINLFQHQQQALDETEGKNRVAYYLDMGLGKTFVGSEKALKLNSRVNLLVCQCSKVQDWIEHMTENYAMNHCWMIYDMTKKNEFDWFMKAAMEVDNPDRICGVINYELTFRRNVLKTLTGFTLMLDESSLIQNENAKRSKFILGLKPDNVILLSGTPTGGKYENLWSQCQLLGWKISKELFWKQYIQTEWVETDGFWRQQITGYKNVDRLKMKLAEHGAVFMTTEQAGISLPERNWIKVKTRPSPLYWKFWNDRYIAIDSANLGEFELDADFYGSNAHCERELIGDTSLTRRLYARQLCGLYNPARYEAFRDLLNSTEDRLIVFYNFTEEMERMKGIAKSLNRPVSVLSGEEKNLDAYRYQHNSITFIQYQAGAMGGNFQLANKIIYFSLPQGSELWEQSQKRIHRLGQERPCFYYLMICPGTVEEDILSTLEMRKDYTDELFRKYEQAATAPQSP</sequence>
<dbReference type="PANTHER" id="PTHR10799">
    <property type="entry name" value="SNF2/RAD54 HELICASE FAMILY"/>
    <property type="match status" value="1"/>
</dbReference>
<name>A0A2A7B922_9FIRM</name>
<evidence type="ECO:0000259" key="1">
    <source>
        <dbReference type="Pfam" id="PF00176"/>
    </source>
</evidence>
<dbReference type="InterPro" id="IPR000330">
    <property type="entry name" value="SNF2_N"/>
</dbReference>
<feature type="domain" description="SNF2 N-terminal" evidence="1">
    <location>
        <begin position="26"/>
        <end position="252"/>
    </location>
</feature>
<feature type="domain" description="Helicase C-terminal" evidence="2">
    <location>
        <begin position="307"/>
        <end position="408"/>
    </location>
</feature>
<organism evidence="3 4">
    <name type="scientific">Faecalibacterium prausnitzii</name>
    <dbReference type="NCBI Taxonomy" id="853"/>
    <lineage>
        <taxon>Bacteria</taxon>
        <taxon>Bacillati</taxon>
        <taxon>Bacillota</taxon>
        <taxon>Clostridia</taxon>
        <taxon>Eubacteriales</taxon>
        <taxon>Oscillospiraceae</taxon>
        <taxon>Faecalibacterium</taxon>
    </lineage>
</organism>
<gene>
    <name evidence="3" type="ORF">CHR60_02055</name>
</gene>
<dbReference type="SUPFAM" id="SSF52540">
    <property type="entry name" value="P-loop containing nucleoside triphosphate hydrolases"/>
    <property type="match status" value="2"/>
</dbReference>
<keyword evidence="3" id="KW-0547">Nucleotide-binding</keyword>
<accession>A0A2A7B922</accession>